<dbReference type="Gene3D" id="2.60.40.10">
    <property type="entry name" value="Immunoglobulins"/>
    <property type="match status" value="1"/>
</dbReference>
<keyword evidence="2 10" id="KW-0732">Signal</keyword>
<gene>
    <name evidence="15" type="ORF">Pcinc_011549</name>
</gene>
<dbReference type="InterPro" id="IPR013783">
    <property type="entry name" value="Ig-like_fold"/>
</dbReference>
<sequence length="1676" mass="187740">MGLASLVALLLLLGTKCDGSCRTFHEAYENGLVKCQSFDKYWCDSVICQPDSVWGSGPYHQDSVICCAARHAGVISLKHQPAFRIDRKRIMSQENLLGTIRNRIISKTKIWQDSEWDYVYEIQKLEQLKGVVGEVVAVFGFARENKIPITCFTDNSSIQLTEHSIKGWDYMSVSHIRDTKLSNNGSRLSFSGLKGYNFHAARCLGDSEMSDVLSLVQYSNAEYKSPVATVRLNQGESIDIPYEEISSNSNQVYKRRLPDDWDLTQQALALRITSAKVSDSGIYIVHETKDGGKAGYFFVSVRECMKDKYGIMCDMDCPTCLNGGVCHSQLGICICPPGFTGNICQFGCPAGWFGKLCQLRCDRETLNWYISQEGNCSGLTFCLPEPYSCSCAPGYHTSSCTQRCGKGRYGADCRQSCSAECQEEECHHIYGTCTRGCKPGIPCRKVPTTPEMNLLATTQGLQATWKHTPGIDVLYIITVQAKTRRSCNTPIEEGKQKHLVQNVSTFVASPVHPFTSYEFCLTTSITGGISEPYCSESTTQPQAPSTTLRNLQCWSITRPNRVRCRVYVNNDGCMSYNGANIAVNITLQAHLDCRNPHAILYKSETLKNYKTRYLLDFDEPLAGEKYYVTAFVRNEAGNGPQINITHTTDAKNPPPVLNLTYTIVSESAIKLKWNDPCPSNGLITRYRIDDKIVNIENCDATQEYQNCYTIHGLKFGNTYTVNVQAGNQMGFSDAETVTFKLKEEEPNSPEVTSIPGDTKIKVTLKQSSRPGGSLLNCTISLPLPHRPCIFDLQISQPSLDCEFNAEPGKMYPIRAMCCNSEYCSDELKKDVATKPLAPHLTGPPRVYRKTKTSVTLILPIITTEGEGKSSLALLVKKEGEHVEQLNEETAIDLWKKRPGHPRRMTREVPSYPECEKSLRIAGWINKSQTEFEVGDNNTYNGIYNCPLKHRQTYHFAALGVTQLIDEESFSFQVLEEGVVVEPYTPIRIGIWASLTLFLLTLIVLFITFVYYRHFASAGPTKDVIEITVRDNGTSKTGQHRTVGPDDNKNEAGSTDIAVPNTVILKPPNIRENGIAEADNAVYANFSLEEEEDIYVNLTQQRVSLEEVQAYLNSNIDSQETAYEFMNVPTTLDKSMDVAILPANKSKNRYKNNLPYDDTRVKLSVVADDPHSDYINANHVPGYGKIDYIASQGPKHARVPTMKDFWRMVVEQDVGVIIMVANFVEGEKRKVGEYFKPEETLDFDGYLVSVTNIISLPFCTLSTLEVGGYDLGYQVQHYQYHTWPDHGVPAEPKSLAHMLLYIIANYSHGKVLVHCSAGIGRTGTILQVLLMREMLLLKERFEPLEVLTKLRGCRARLVENWKQFNLALEIFDEIIFGEVTKIPAEEFISQLKHQVSASGVQLDTIKALPSPLAFKSSTFPETQAMNRNMSVLPADSRKVILQMQDGLLESQYINAVLFPYFREGHGLLVTEHPLPITIVKFWRMVLERNCSAVILIHSFDQQSEMEFPRILPNEGEVWPLGDLNISTQLSQSYNNNFIEYTVDIINTNSLNNASIRVVVYQVLGWAQGDPLPPSPDLLLTLADLVLQLPHDPLSGPPLLCCSDGYSGCGLVAAMAMVVEQVQKEQAVDVYRTVVQLLRTRQHFITTQDQYCLLLNAAALYVNQLSIYGNINMYGTDY</sequence>
<dbReference type="SUPFAM" id="SSF69848">
    <property type="entry name" value="LCCL domain"/>
    <property type="match status" value="1"/>
</dbReference>
<dbReference type="InterPro" id="IPR029021">
    <property type="entry name" value="Prot-tyrosine_phosphatase-like"/>
</dbReference>
<accession>A0AAE1KSE7</accession>
<dbReference type="Pfam" id="PF00041">
    <property type="entry name" value="fn3"/>
    <property type="match status" value="1"/>
</dbReference>
<evidence type="ECO:0000256" key="9">
    <source>
        <dbReference type="SAM" id="Phobius"/>
    </source>
</evidence>
<evidence type="ECO:0000313" key="15">
    <source>
        <dbReference type="EMBL" id="KAK3884166.1"/>
    </source>
</evidence>
<evidence type="ECO:0000256" key="8">
    <source>
        <dbReference type="SAM" id="MobiDB-lite"/>
    </source>
</evidence>
<dbReference type="PANTHER" id="PTHR19134">
    <property type="entry name" value="RECEPTOR-TYPE TYROSINE-PROTEIN PHOSPHATASE"/>
    <property type="match status" value="1"/>
</dbReference>
<feature type="disulfide bond" evidence="7">
    <location>
        <begin position="335"/>
        <end position="344"/>
    </location>
</feature>
<dbReference type="GO" id="GO:0016020">
    <property type="term" value="C:membrane"/>
    <property type="evidence" value="ECO:0007669"/>
    <property type="project" value="UniProtKB-SubCell"/>
</dbReference>
<keyword evidence="7" id="KW-0245">EGF-like domain</keyword>
<dbReference type="SMART" id="SM00404">
    <property type="entry name" value="PTPc_motif"/>
    <property type="match status" value="2"/>
</dbReference>
<dbReference type="CDD" id="cd00054">
    <property type="entry name" value="EGF_CA"/>
    <property type="match status" value="1"/>
</dbReference>
<dbReference type="PROSITE" id="PS50026">
    <property type="entry name" value="EGF_3"/>
    <property type="match status" value="1"/>
</dbReference>
<dbReference type="InterPro" id="IPR016130">
    <property type="entry name" value="Tyr_Pase_AS"/>
</dbReference>
<feature type="domain" description="Fibronectin type-III" evidence="14">
    <location>
        <begin position="655"/>
        <end position="744"/>
    </location>
</feature>
<protein>
    <recommendedName>
        <fullName evidence="17">Protein-tyrosine-phosphatase</fullName>
    </recommendedName>
</protein>
<evidence type="ECO:0000259" key="14">
    <source>
        <dbReference type="PROSITE" id="PS50853"/>
    </source>
</evidence>
<dbReference type="SMART" id="SM00194">
    <property type="entry name" value="PTPc"/>
    <property type="match status" value="2"/>
</dbReference>
<dbReference type="InterPro" id="IPR000242">
    <property type="entry name" value="PTP_cat"/>
</dbReference>
<dbReference type="SUPFAM" id="SSF49265">
    <property type="entry name" value="Fibronectin type III"/>
    <property type="match status" value="1"/>
</dbReference>
<comment type="caution">
    <text evidence="7">Lacks conserved residue(s) required for the propagation of feature annotation.</text>
</comment>
<keyword evidence="16" id="KW-1185">Reference proteome</keyword>
<dbReference type="InterPro" id="IPR000387">
    <property type="entry name" value="Tyr_Pase_dom"/>
</dbReference>
<evidence type="ECO:0000256" key="1">
    <source>
        <dbReference type="ARBA" id="ARBA00004167"/>
    </source>
</evidence>
<reference evidence="15" key="1">
    <citation type="submission" date="2023-10" db="EMBL/GenBank/DDBJ databases">
        <title>Genome assemblies of two species of porcelain crab, Petrolisthes cinctipes and Petrolisthes manimaculis (Anomura: Porcellanidae).</title>
        <authorList>
            <person name="Angst P."/>
        </authorList>
    </citation>
    <scope>NUCLEOTIDE SEQUENCE</scope>
    <source>
        <strain evidence="15">PB745_01</strain>
        <tissue evidence="15">Gill</tissue>
    </source>
</reference>
<keyword evidence="3" id="KW-0378">Hydrolase</keyword>
<evidence type="ECO:0000256" key="2">
    <source>
        <dbReference type="ARBA" id="ARBA00022729"/>
    </source>
</evidence>
<evidence type="ECO:0000256" key="4">
    <source>
        <dbReference type="ARBA" id="ARBA00022912"/>
    </source>
</evidence>
<keyword evidence="9" id="KW-1133">Transmembrane helix</keyword>
<evidence type="ECO:0000259" key="11">
    <source>
        <dbReference type="PROSITE" id="PS50026"/>
    </source>
</evidence>
<comment type="catalytic activity">
    <reaction evidence="6">
        <text>O-phospho-L-tyrosyl-[protein] + H2O = L-tyrosyl-[protein] + phosphate</text>
        <dbReference type="Rhea" id="RHEA:10684"/>
        <dbReference type="Rhea" id="RHEA-COMP:10136"/>
        <dbReference type="Rhea" id="RHEA-COMP:20101"/>
        <dbReference type="ChEBI" id="CHEBI:15377"/>
        <dbReference type="ChEBI" id="CHEBI:43474"/>
        <dbReference type="ChEBI" id="CHEBI:46858"/>
        <dbReference type="ChEBI" id="CHEBI:61978"/>
        <dbReference type="EC" id="3.1.3.48"/>
    </reaction>
</comment>
<feature type="domain" description="Tyrosine-protein phosphatase" evidence="12">
    <location>
        <begin position="1120"/>
        <end position="1373"/>
    </location>
</feature>
<evidence type="ECO:0000256" key="7">
    <source>
        <dbReference type="PROSITE-ProRule" id="PRU00076"/>
    </source>
</evidence>
<dbReference type="InterPro" id="IPR036609">
    <property type="entry name" value="LCCL_sf"/>
</dbReference>
<keyword evidence="4" id="KW-0904">Protein phosphatase</keyword>
<comment type="caution">
    <text evidence="15">The sequence shown here is derived from an EMBL/GenBank/DDBJ whole genome shotgun (WGS) entry which is preliminary data.</text>
</comment>
<dbReference type="GO" id="GO:0004725">
    <property type="term" value="F:protein tyrosine phosphatase activity"/>
    <property type="evidence" value="ECO:0007669"/>
    <property type="project" value="UniProtKB-EC"/>
</dbReference>
<dbReference type="PROSITE" id="PS00022">
    <property type="entry name" value="EGF_1"/>
    <property type="match status" value="1"/>
</dbReference>
<comment type="subcellular location">
    <subcellularLocation>
        <location evidence="1">Membrane</location>
        <topology evidence="1">Single-pass membrane protein</topology>
    </subcellularLocation>
</comment>
<dbReference type="InterPro" id="IPR036116">
    <property type="entry name" value="FN3_sf"/>
</dbReference>
<evidence type="ECO:0008006" key="17">
    <source>
        <dbReference type="Google" id="ProtNLM"/>
    </source>
</evidence>
<dbReference type="Gene3D" id="3.90.190.10">
    <property type="entry name" value="Protein tyrosine phosphatase superfamily"/>
    <property type="match status" value="2"/>
</dbReference>
<name>A0AAE1KSE7_PETCI</name>
<feature type="signal peptide" evidence="10">
    <location>
        <begin position="1"/>
        <end position="19"/>
    </location>
</feature>
<feature type="domain" description="Tyrosine specific protein phosphatases" evidence="13">
    <location>
        <begin position="1292"/>
        <end position="1364"/>
    </location>
</feature>
<dbReference type="PROSITE" id="PS50055">
    <property type="entry name" value="TYR_PHOSPHATASE_PTP"/>
    <property type="match status" value="2"/>
</dbReference>
<feature type="domain" description="Tyrosine-protein phosphatase" evidence="12">
    <location>
        <begin position="1414"/>
        <end position="1659"/>
    </location>
</feature>
<keyword evidence="5 9" id="KW-0472">Membrane</keyword>
<evidence type="ECO:0000256" key="3">
    <source>
        <dbReference type="ARBA" id="ARBA00022801"/>
    </source>
</evidence>
<evidence type="ECO:0000259" key="12">
    <source>
        <dbReference type="PROSITE" id="PS50055"/>
    </source>
</evidence>
<feature type="domain" description="Tyrosine specific protein phosphatases" evidence="13">
    <location>
        <begin position="1578"/>
        <end position="1650"/>
    </location>
</feature>
<dbReference type="PRINTS" id="PR00700">
    <property type="entry name" value="PRTYPHPHTASE"/>
</dbReference>
<dbReference type="SUPFAM" id="SSF52799">
    <property type="entry name" value="(Phosphotyrosine protein) phosphatases II"/>
    <property type="match status" value="2"/>
</dbReference>
<dbReference type="Pfam" id="PF03815">
    <property type="entry name" value="LCCL"/>
    <property type="match status" value="1"/>
</dbReference>
<dbReference type="InterPro" id="IPR050348">
    <property type="entry name" value="Protein-Tyr_Phosphatase"/>
</dbReference>
<evidence type="ECO:0000256" key="5">
    <source>
        <dbReference type="ARBA" id="ARBA00023136"/>
    </source>
</evidence>
<dbReference type="PANTHER" id="PTHR19134:SF449">
    <property type="entry name" value="TYROSINE-PROTEIN PHOSPHATASE 1"/>
    <property type="match status" value="1"/>
</dbReference>
<evidence type="ECO:0000256" key="6">
    <source>
        <dbReference type="ARBA" id="ARBA00051722"/>
    </source>
</evidence>
<keyword evidence="7" id="KW-1015">Disulfide bond</keyword>
<dbReference type="SMART" id="SM00181">
    <property type="entry name" value="EGF"/>
    <property type="match status" value="2"/>
</dbReference>
<dbReference type="InterPro" id="IPR003595">
    <property type="entry name" value="Tyr_Pase_cat"/>
</dbReference>
<feature type="chain" id="PRO_5042137487" description="Protein-tyrosine-phosphatase" evidence="10">
    <location>
        <begin position="20"/>
        <end position="1676"/>
    </location>
</feature>
<dbReference type="Pfam" id="PF00102">
    <property type="entry name" value="Y_phosphatase"/>
    <property type="match status" value="2"/>
</dbReference>
<dbReference type="InterPro" id="IPR004043">
    <property type="entry name" value="LCCL"/>
</dbReference>
<dbReference type="Gene3D" id="2.170.130.20">
    <property type="entry name" value="LCCL-like domain"/>
    <property type="match status" value="1"/>
</dbReference>
<dbReference type="Proteomes" id="UP001286313">
    <property type="component" value="Unassembled WGS sequence"/>
</dbReference>
<proteinExistence type="predicted"/>
<dbReference type="GO" id="GO:0048666">
    <property type="term" value="P:neuron development"/>
    <property type="evidence" value="ECO:0007669"/>
    <property type="project" value="UniProtKB-ARBA"/>
</dbReference>
<dbReference type="InterPro" id="IPR000742">
    <property type="entry name" value="EGF"/>
</dbReference>
<feature type="domain" description="Fibronectin type-III" evidence="14">
    <location>
        <begin position="446"/>
        <end position="543"/>
    </location>
</feature>
<dbReference type="InterPro" id="IPR003961">
    <property type="entry name" value="FN3_dom"/>
</dbReference>
<dbReference type="PROSITE" id="PS00383">
    <property type="entry name" value="TYR_PHOSPHATASE_1"/>
    <property type="match status" value="1"/>
</dbReference>
<feature type="transmembrane region" description="Helical" evidence="9">
    <location>
        <begin position="988"/>
        <end position="1011"/>
    </location>
</feature>
<dbReference type="CDD" id="cd00063">
    <property type="entry name" value="FN3"/>
    <property type="match status" value="1"/>
</dbReference>
<dbReference type="CDD" id="cd00047">
    <property type="entry name" value="PTPc"/>
    <property type="match status" value="1"/>
</dbReference>
<feature type="domain" description="EGF-like" evidence="11">
    <location>
        <begin position="314"/>
        <end position="345"/>
    </location>
</feature>
<dbReference type="PROSITE" id="PS50853">
    <property type="entry name" value="FN3"/>
    <property type="match status" value="2"/>
</dbReference>
<evidence type="ECO:0000256" key="10">
    <source>
        <dbReference type="SAM" id="SignalP"/>
    </source>
</evidence>
<keyword evidence="9" id="KW-0812">Transmembrane</keyword>
<evidence type="ECO:0000259" key="13">
    <source>
        <dbReference type="PROSITE" id="PS50056"/>
    </source>
</evidence>
<dbReference type="PROSITE" id="PS50056">
    <property type="entry name" value="TYR_PHOSPHATASE_2"/>
    <property type="match status" value="2"/>
</dbReference>
<dbReference type="SMART" id="SM00060">
    <property type="entry name" value="FN3"/>
    <property type="match status" value="2"/>
</dbReference>
<dbReference type="EMBL" id="JAWQEG010000907">
    <property type="protein sequence ID" value="KAK3884166.1"/>
    <property type="molecule type" value="Genomic_DNA"/>
</dbReference>
<dbReference type="Gene3D" id="2.170.300.10">
    <property type="entry name" value="Tie2 ligand-binding domain superfamily"/>
    <property type="match status" value="1"/>
</dbReference>
<evidence type="ECO:0000313" key="16">
    <source>
        <dbReference type="Proteomes" id="UP001286313"/>
    </source>
</evidence>
<feature type="region of interest" description="Disordered" evidence="8">
    <location>
        <begin position="1034"/>
        <end position="1053"/>
    </location>
</feature>
<organism evidence="15 16">
    <name type="scientific">Petrolisthes cinctipes</name>
    <name type="common">Flat porcelain crab</name>
    <dbReference type="NCBI Taxonomy" id="88211"/>
    <lineage>
        <taxon>Eukaryota</taxon>
        <taxon>Metazoa</taxon>
        <taxon>Ecdysozoa</taxon>
        <taxon>Arthropoda</taxon>
        <taxon>Crustacea</taxon>
        <taxon>Multicrustacea</taxon>
        <taxon>Malacostraca</taxon>
        <taxon>Eumalacostraca</taxon>
        <taxon>Eucarida</taxon>
        <taxon>Decapoda</taxon>
        <taxon>Pleocyemata</taxon>
        <taxon>Anomura</taxon>
        <taxon>Galatheoidea</taxon>
        <taxon>Porcellanidae</taxon>
        <taxon>Petrolisthes</taxon>
    </lineage>
</organism>